<dbReference type="KEGG" id="ssl:SS1G_04036"/>
<proteinExistence type="predicted"/>
<dbReference type="EMBL" id="CP017815">
    <property type="protein sequence ID" value="APA07231.1"/>
    <property type="molecule type" value="Genomic_DNA"/>
</dbReference>
<gene>
    <name evidence="1" type="ORF">sscle_02g020010</name>
</gene>
<name>A0A1D9PX09_SCLS1</name>
<protein>
    <submittedName>
        <fullName evidence="1">Uncharacterized protein</fullName>
    </submittedName>
</protein>
<dbReference type="VEuPathDB" id="FungiDB:sscle_02g020010"/>
<dbReference type="OrthoDB" id="498204at2759"/>
<evidence type="ECO:0000313" key="2">
    <source>
        <dbReference type="Proteomes" id="UP000177798"/>
    </source>
</evidence>
<organism evidence="1 2">
    <name type="scientific">Sclerotinia sclerotiorum (strain ATCC 18683 / 1980 / Ss-1)</name>
    <name type="common">White mold</name>
    <name type="synonym">Whetzelinia sclerotiorum</name>
    <dbReference type="NCBI Taxonomy" id="665079"/>
    <lineage>
        <taxon>Eukaryota</taxon>
        <taxon>Fungi</taxon>
        <taxon>Dikarya</taxon>
        <taxon>Ascomycota</taxon>
        <taxon>Pezizomycotina</taxon>
        <taxon>Leotiomycetes</taxon>
        <taxon>Helotiales</taxon>
        <taxon>Sclerotiniaceae</taxon>
        <taxon>Sclerotinia</taxon>
    </lineage>
</organism>
<dbReference type="AlphaFoldDB" id="A0A1D9PX09"/>
<accession>A0A1D9PX09</accession>
<dbReference type="RefSeq" id="XP_001594229.1">
    <property type="nucleotide sequence ID" value="XM_001594179.1"/>
</dbReference>
<evidence type="ECO:0000313" key="1">
    <source>
        <dbReference type="EMBL" id="APA07231.1"/>
    </source>
</evidence>
<dbReference type="Proteomes" id="UP000177798">
    <property type="component" value="Chromosome 2"/>
</dbReference>
<reference evidence="2" key="1">
    <citation type="journal article" date="2017" name="Genome Biol. Evol.">
        <title>The complete genome sequence of the phytopathogenic fungus Sclerotinia sclerotiorum reveals insights into the genome architecture of broad host range pathogens.</title>
        <authorList>
            <person name="Derbyshire M."/>
            <person name="Denton-Giles M."/>
            <person name="Hegedus D."/>
            <person name="Seifbarghy S."/>
            <person name="Rollins J."/>
            <person name="van Kan J."/>
            <person name="Seidl M.F."/>
            <person name="Faino L."/>
            <person name="Mbengue M."/>
            <person name="Navaud O."/>
            <person name="Raffaele S."/>
            <person name="Hammond-Kosack K."/>
            <person name="Heard S."/>
            <person name="Oliver R."/>
        </authorList>
    </citation>
    <scope>NUCLEOTIDE SEQUENCE [LARGE SCALE GENOMIC DNA]</scope>
    <source>
        <strain evidence="2">ATCC 18683 / 1980 / Ss-1</strain>
    </source>
</reference>
<sequence length="66" mass="7096">MFCGVTAIFSVPTSQNETYVSKGIGLPETLSWIGESGIKESTEIGKPENTAQVHPEYLTSHLLSLA</sequence>